<reference evidence="2 3" key="1">
    <citation type="journal article" date="2019" name="Nat. Med.">
        <title>A library of human gut bacterial isolates paired with longitudinal multiomics data enables mechanistic microbiome research.</title>
        <authorList>
            <person name="Poyet M."/>
            <person name="Groussin M."/>
            <person name="Gibbons S.M."/>
            <person name="Avila-Pacheco J."/>
            <person name="Jiang X."/>
            <person name="Kearney S.M."/>
            <person name="Perrotta A.R."/>
            <person name="Berdy B."/>
            <person name="Zhao S."/>
            <person name="Lieberman T.D."/>
            <person name="Swanson P.K."/>
            <person name="Smith M."/>
            <person name="Roesemann S."/>
            <person name="Alexander J.E."/>
            <person name="Rich S.A."/>
            <person name="Livny J."/>
            <person name="Vlamakis H."/>
            <person name="Clish C."/>
            <person name="Bullock K."/>
            <person name="Deik A."/>
            <person name="Scott J."/>
            <person name="Pierce K.A."/>
            <person name="Xavier R.J."/>
            <person name="Alm E.J."/>
        </authorList>
    </citation>
    <scope>NUCLEOTIDE SEQUENCE [LARGE SCALE GENOMIC DNA]</scope>
    <source>
        <strain evidence="2 3">BIOML-A16</strain>
    </source>
</reference>
<dbReference type="Proteomes" id="UP000448908">
    <property type="component" value="Unassembled WGS sequence"/>
</dbReference>
<dbReference type="AlphaFoldDB" id="A0AA37NEJ8"/>
<proteinExistence type="predicted"/>
<dbReference type="EMBL" id="BQNZ01000001">
    <property type="protein sequence ID" value="GKH71930.1"/>
    <property type="molecule type" value="Genomic_DNA"/>
</dbReference>
<comment type="caution">
    <text evidence="1">The sequence shown here is derived from an EMBL/GenBank/DDBJ whole genome shotgun (WGS) entry which is preliminary data.</text>
</comment>
<sequence>MIRVTNSIALRFDVIGKTLETLMDKQLMKTTVNDELSSEKNMPERKSVLRQENYLIIPLKTFFGDTLGGGYAFAFCSKPIHNK</sequence>
<accession>A0AA37NEJ8</accession>
<evidence type="ECO:0000313" key="1">
    <source>
        <dbReference type="EMBL" id="GKH71930.1"/>
    </source>
</evidence>
<evidence type="ECO:0000313" key="3">
    <source>
        <dbReference type="Proteomes" id="UP000448908"/>
    </source>
</evidence>
<evidence type="ECO:0000313" key="2">
    <source>
        <dbReference type="EMBL" id="MTU70577.1"/>
    </source>
</evidence>
<dbReference type="EMBL" id="WNDA01000030">
    <property type="protein sequence ID" value="MTU70577.1"/>
    <property type="molecule type" value="Genomic_DNA"/>
</dbReference>
<protein>
    <submittedName>
        <fullName evidence="1">Uncharacterized protein</fullName>
    </submittedName>
</protein>
<name>A0AA37NEJ8_9BACT</name>
<organism evidence="1 4">
    <name type="scientific">Parabacteroides merdae</name>
    <dbReference type="NCBI Taxonomy" id="46503"/>
    <lineage>
        <taxon>Bacteria</taxon>
        <taxon>Pseudomonadati</taxon>
        <taxon>Bacteroidota</taxon>
        <taxon>Bacteroidia</taxon>
        <taxon>Bacteroidales</taxon>
        <taxon>Tannerellaceae</taxon>
        <taxon>Parabacteroides</taxon>
    </lineage>
</organism>
<evidence type="ECO:0000313" key="4">
    <source>
        <dbReference type="Proteomes" id="UP001055114"/>
    </source>
</evidence>
<reference evidence="1" key="2">
    <citation type="submission" date="2022-01" db="EMBL/GenBank/DDBJ databases">
        <title>Novel bile acid biosynthetic pathways are enriched in the microbiome of centenarians.</title>
        <authorList>
            <person name="Sato Y."/>
            <person name="Atarashi K."/>
            <person name="Plichta R.D."/>
            <person name="Arai Y."/>
            <person name="Sasajima S."/>
            <person name="Kearney M.S."/>
            <person name="Suda W."/>
            <person name="Takeshita K."/>
            <person name="Sasaki T."/>
            <person name="Okamoto S."/>
            <person name="Skelly N.A."/>
            <person name="Okamura Y."/>
            <person name="Vlamakis H."/>
            <person name="Li Y."/>
            <person name="Tanoue T."/>
            <person name="Takei H."/>
            <person name="Nittono H."/>
            <person name="Narushima S."/>
            <person name="Irie J."/>
            <person name="Itoh H."/>
            <person name="Moriya K."/>
            <person name="Sugiura Y."/>
            <person name="Suematsu M."/>
            <person name="Moritoki N."/>
            <person name="Shibata S."/>
            <person name="Littman R.D."/>
            <person name="Fischbach A.M."/>
            <person name="Uwamino Y."/>
            <person name="Inoue T."/>
            <person name="Honda A."/>
            <person name="Hattori M."/>
            <person name="Murai T."/>
            <person name="Xavier J.R."/>
            <person name="Hirose N."/>
            <person name="Honda K."/>
        </authorList>
    </citation>
    <scope>NUCLEOTIDE SEQUENCE</scope>
    <source>
        <strain evidence="1">CE91-St3</strain>
    </source>
</reference>
<gene>
    <name evidence="1" type="ORF">CE91St3_17930</name>
    <name evidence="2" type="ORF">GMD92_16295</name>
</gene>
<dbReference type="Proteomes" id="UP001055114">
    <property type="component" value="Unassembled WGS sequence"/>
</dbReference>